<comment type="caution">
    <text evidence="1">The sequence shown here is derived from an EMBL/GenBank/DDBJ whole genome shotgun (WGS) entry which is preliminary data.</text>
</comment>
<accession>A0A085Z8A7</accession>
<name>A0A085Z8A7_9FLAO</name>
<dbReference type="STRING" id="236814.IX39_08580"/>
<organism evidence="1 2">
    <name type="scientific">Chryseobacterium formosense</name>
    <dbReference type="NCBI Taxonomy" id="236814"/>
    <lineage>
        <taxon>Bacteria</taxon>
        <taxon>Pseudomonadati</taxon>
        <taxon>Bacteroidota</taxon>
        <taxon>Flavobacteriia</taxon>
        <taxon>Flavobacteriales</taxon>
        <taxon>Weeksellaceae</taxon>
        <taxon>Chryseobacterium group</taxon>
        <taxon>Chryseobacterium</taxon>
    </lineage>
</organism>
<evidence type="ECO:0000313" key="1">
    <source>
        <dbReference type="EMBL" id="KFF00671.1"/>
    </source>
</evidence>
<dbReference type="eggNOG" id="ENOG50334TA">
    <property type="taxonomic scope" value="Bacteria"/>
</dbReference>
<dbReference type="EMBL" id="JPRP01000001">
    <property type="protein sequence ID" value="KFF00671.1"/>
    <property type="molecule type" value="Genomic_DNA"/>
</dbReference>
<sequence length="181" mass="21624">MVFCIKYRSVGIKKKIELIIIISFVLFVIEKAMNLLDMLQEYTTHIMDDPCLSGKQQEEKIIQVFDLCHFVEIYKQSLRIIDFEDEINIIEDDGARKGIYFCDLLYNSSHPFERSLYSQAFLKSLKRQSDLSELWFVVVEENFISENMNDSKAFIKKYNVEELYDRIFYFNYSRSIIKKIN</sequence>
<proteinExistence type="predicted"/>
<protein>
    <submittedName>
        <fullName evidence="1">Uncharacterized protein</fullName>
    </submittedName>
</protein>
<dbReference type="AlphaFoldDB" id="A0A085Z8A7"/>
<reference evidence="1 2" key="1">
    <citation type="submission" date="2014-07" db="EMBL/GenBank/DDBJ databases">
        <title>Genome of Chryseobacterium formosense LMG 24722.</title>
        <authorList>
            <person name="Pipes S.E."/>
            <person name="Stropko S.J."/>
            <person name="Newman J.D."/>
        </authorList>
    </citation>
    <scope>NUCLEOTIDE SEQUENCE [LARGE SCALE GENOMIC DNA]</scope>
    <source>
        <strain evidence="1 2">LMG 24722</strain>
    </source>
</reference>
<dbReference type="Proteomes" id="UP000028713">
    <property type="component" value="Unassembled WGS sequence"/>
</dbReference>
<evidence type="ECO:0000313" key="2">
    <source>
        <dbReference type="Proteomes" id="UP000028713"/>
    </source>
</evidence>
<gene>
    <name evidence="1" type="ORF">IX39_08580</name>
</gene>
<keyword evidence="2" id="KW-1185">Reference proteome</keyword>